<dbReference type="SUPFAM" id="SSF48452">
    <property type="entry name" value="TPR-like"/>
    <property type="match status" value="1"/>
</dbReference>
<gene>
    <name evidence="1" type="ORF">ACFS6H_07965</name>
</gene>
<dbReference type="InterPro" id="IPR021314">
    <property type="entry name" value="DUF2911"/>
</dbReference>
<dbReference type="RefSeq" id="WP_386097018.1">
    <property type="nucleotide sequence ID" value="NZ_JBHUOZ010000001.1"/>
</dbReference>
<dbReference type="EMBL" id="JBHUOZ010000001">
    <property type="protein sequence ID" value="MFD2919636.1"/>
    <property type="molecule type" value="Genomic_DNA"/>
</dbReference>
<reference evidence="2" key="1">
    <citation type="journal article" date="2019" name="Int. J. Syst. Evol. Microbiol.">
        <title>The Global Catalogue of Microorganisms (GCM) 10K type strain sequencing project: providing services to taxonomists for standard genome sequencing and annotation.</title>
        <authorList>
            <consortium name="The Broad Institute Genomics Platform"/>
            <consortium name="The Broad Institute Genome Sequencing Center for Infectious Disease"/>
            <person name="Wu L."/>
            <person name="Ma J."/>
        </authorList>
    </citation>
    <scope>NUCLEOTIDE SEQUENCE [LARGE SCALE GENOMIC DNA]</scope>
    <source>
        <strain evidence="2">KCTC 23299</strain>
    </source>
</reference>
<accession>A0ABW6A4W4</accession>
<protein>
    <submittedName>
        <fullName evidence="1">DUF2911 domain-containing protein</fullName>
    </submittedName>
</protein>
<organism evidence="1 2">
    <name type="scientific">Terrimonas rubra</name>
    <dbReference type="NCBI Taxonomy" id="1035890"/>
    <lineage>
        <taxon>Bacteria</taxon>
        <taxon>Pseudomonadati</taxon>
        <taxon>Bacteroidota</taxon>
        <taxon>Chitinophagia</taxon>
        <taxon>Chitinophagales</taxon>
        <taxon>Chitinophagaceae</taxon>
        <taxon>Terrimonas</taxon>
    </lineage>
</organism>
<evidence type="ECO:0000313" key="1">
    <source>
        <dbReference type="EMBL" id="MFD2919636.1"/>
    </source>
</evidence>
<dbReference type="Gene3D" id="1.25.40.10">
    <property type="entry name" value="Tetratricopeptide repeat domain"/>
    <property type="match status" value="1"/>
</dbReference>
<sequence>MKQLVFAIIGSLIVATSDAQIKTPAASTSQTVKQDFGLATVELSYARPNVKGRKIFGDIVPYDAVWRTGANSATVLNFGDDVIIGGTAVPAGKYGLLSIPGKKQWTLIISKQTDVTNPTAYDQSKDVVRIPVDVKKNSKVETFTIQFANVAASTMDLQILWDKSMVTLPISTEIDSKIMASIEKNLKTDKPQYFQAAMYYMESGKDLNQALEYFNKAVEQNPKAYWIQYNWANCLAKLGKTNEARAAAEKSKELAIEGKNNDYVRLNEKLLKSLGK</sequence>
<comment type="caution">
    <text evidence="1">The sequence shown here is derived from an EMBL/GenBank/DDBJ whole genome shotgun (WGS) entry which is preliminary data.</text>
</comment>
<dbReference type="Pfam" id="PF11138">
    <property type="entry name" value="DUF2911"/>
    <property type="match status" value="1"/>
</dbReference>
<proteinExistence type="predicted"/>
<evidence type="ECO:0000313" key="2">
    <source>
        <dbReference type="Proteomes" id="UP001597511"/>
    </source>
</evidence>
<name>A0ABW6A4W4_9BACT</name>
<dbReference type="Pfam" id="PF14559">
    <property type="entry name" value="TPR_19"/>
    <property type="match status" value="1"/>
</dbReference>
<keyword evidence="2" id="KW-1185">Reference proteome</keyword>
<dbReference type="Proteomes" id="UP001597511">
    <property type="component" value="Unassembled WGS sequence"/>
</dbReference>
<dbReference type="InterPro" id="IPR011990">
    <property type="entry name" value="TPR-like_helical_dom_sf"/>
</dbReference>